<sequence length="55" mass="5886">MSGNSRSRQQNMISATGQNGTAFSDASTDFDIAVSALEFPNYAEEKLPISIGKTM</sequence>
<organism evidence="2 3">
    <name type="scientific">Paenibacillus popilliae ATCC 14706</name>
    <dbReference type="NCBI Taxonomy" id="1212764"/>
    <lineage>
        <taxon>Bacteria</taxon>
        <taxon>Bacillati</taxon>
        <taxon>Bacillota</taxon>
        <taxon>Bacilli</taxon>
        <taxon>Bacillales</taxon>
        <taxon>Paenibacillaceae</taxon>
        <taxon>Paenibacillus</taxon>
    </lineage>
</organism>
<evidence type="ECO:0000313" key="2">
    <source>
        <dbReference type="EMBL" id="GAC42880.1"/>
    </source>
</evidence>
<name>M9LIG6_PAEPP</name>
<accession>M9LIG6</accession>
<reference evidence="2 3" key="1">
    <citation type="submission" date="2012-10" db="EMBL/GenBank/DDBJ databases">
        <title>Draft Genome Sequence of Paenibacillus popilliae ATCC 14706T.</title>
        <authorList>
            <person name="Iiyama K."/>
            <person name="Mori K."/>
            <person name="Mon H."/>
            <person name="Chieda Y."/>
            <person name="Lee J.M."/>
            <person name="Kusakabe T."/>
            <person name="Tashiro K."/>
            <person name="Asano S."/>
            <person name="Yasunaga-Aoki C."/>
            <person name="Shimizu S."/>
        </authorList>
    </citation>
    <scope>NUCLEOTIDE SEQUENCE [LARGE SCALE GENOMIC DNA]</scope>
    <source>
        <strain evidence="2 3">ATCC 14706</strain>
    </source>
</reference>
<proteinExistence type="predicted"/>
<dbReference type="AlphaFoldDB" id="M9LIG6"/>
<dbReference type="Proteomes" id="UP000029453">
    <property type="component" value="Unassembled WGS sequence"/>
</dbReference>
<feature type="region of interest" description="Disordered" evidence="1">
    <location>
        <begin position="1"/>
        <end position="24"/>
    </location>
</feature>
<protein>
    <submittedName>
        <fullName evidence="2">Uncharacterized protein</fullName>
    </submittedName>
</protein>
<evidence type="ECO:0000313" key="3">
    <source>
        <dbReference type="Proteomes" id="UP000029453"/>
    </source>
</evidence>
<dbReference type="EMBL" id="BALG01000160">
    <property type="protein sequence ID" value="GAC42880.1"/>
    <property type="molecule type" value="Genomic_DNA"/>
</dbReference>
<evidence type="ECO:0000256" key="1">
    <source>
        <dbReference type="SAM" id="MobiDB-lite"/>
    </source>
</evidence>
<gene>
    <name evidence="2" type="ORF">PPOP_2241</name>
</gene>
<comment type="caution">
    <text evidence="2">The sequence shown here is derived from an EMBL/GenBank/DDBJ whole genome shotgun (WGS) entry which is preliminary data.</text>
</comment>
<keyword evidence="3" id="KW-1185">Reference proteome</keyword>